<dbReference type="Gene3D" id="2.40.340.10">
    <property type="entry name" value="MoeA, C-terminal, domain IV"/>
    <property type="match status" value="1"/>
</dbReference>
<dbReference type="SUPFAM" id="SSF63882">
    <property type="entry name" value="MoeA N-terminal region -like"/>
    <property type="match status" value="1"/>
</dbReference>
<dbReference type="InterPro" id="IPR036135">
    <property type="entry name" value="MoeA_linker/N_sf"/>
</dbReference>
<dbReference type="NCBIfam" id="TIGR00177">
    <property type="entry name" value="molyb_syn"/>
    <property type="match status" value="1"/>
</dbReference>
<keyword evidence="4 7" id="KW-0500">Molybdenum</keyword>
<keyword evidence="7 9" id="KW-0808">Transferase</keyword>
<comment type="function">
    <text evidence="1 7">Catalyzes the insertion of molybdate into adenylated molybdopterin with the concomitant release of AMP.</text>
</comment>
<dbReference type="InterPro" id="IPR001453">
    <property type="entry name" value="MoaB/Mog_dom"/>
</dbReference>
<name>A0A554SGF5_9ACTN</name>
<keyword evidence="7" id="KW-0460">Magnesium</keyword>
<evidence type="ECO:0000256" key="2">
    <source>
        <dbReference type="ARBA" id="ARBA00005046"/>
    </source>
</evidence>
<dbReference type="GO" id="GO:0046872">
    <property type="term" value="F:metal ion binding"/>
    <property type="evidence" value="ECO:0007669"/>
    <property type="project" value="UniProtKB-UniRule"/>
</dbReference>
<evidence type="ECO:0000256" key="1">
    <source>
        <dbReference type="ARBA" id="ARBA00002901"/>
    </source>
</evidence>
<dbReference type="Proteomes" id="UP000316988">
    <property type="component" value="Unassembled WGS sequence"/>
</dbReference>
<feature type="domain" description="MoaB/Mog" evidence="8">
    <location>
        <begin position="188"/>
        <end position="315"/>
    </location>
</feature>
<dbReference type="OrthoDB" id="9804758at2"/>
<evidence type="ECO:0000313" key="10">
    <source>
        <dbReference type="Proteomes" id="UP000316988"/>
    </source>
</evidence>
<dbReference type="InterPro" id="IPR036688">
    <property type="entry name" value="MoeA_C_domain_IV_sf"/>
</dbReference>
<keyword evidence="10" id="KW-1185">Reference proteome</keyword>
<protein>
    <recommendedName>
        <fullName evidence="7">Molybdopterin molybdenumtransferase</fullName>
        <ecNumber evidence="7">2.10.1.1</ecNumber>
    </recommendedName>
</protein>
<dbReference type="Gene3D" id="2.170.190.11">
    <property type="entry name" value="Molybdopterin biosynthesis moea protein, domain 3"/>
    <property type="match status" value="1"/>
</dbReference>
<dbReference type="Pfam" id="PF03454">
    <property type="entry name" value="MoeA_C"/>
    <property type="match status" value="1"/>
</dbReference>
<dbReference type="InterPro" id="IPR005110">
    <property type="entry name" value="MoeA_linker/N"/>
</dbReference>
<dbReference type="CDD" id="cd00887">
    <property type="entry name" value="MoeA"/>
    <property type="match status" value="1"/>
</dbReference>
<evidence type="ECO:0000256" key="4">
    <source>
        <dbReference type="ARBA" id="ARBA00022505"/>
    </source>
</evidence>
<evidence type="ECO:0000256" key="3">
    <source>
        <dbReference type="ARBA" id="ARBA00010763"/>
    </source>
</evidence>
<dbReference type="Pfam" id="PF03453">
    <property type="entry name" value="MoeA_N"/>
    <property type="match status" value="1"/>
</dbReference>
<comment type="cofactor">
    <cofactor evidence="7">
        <name>Mg(2+)</name>
        <dbReference type="ChEBI" id="CHEBI:18420"/>
    </cofactor>
</comment>
<dbReference type="UniPathway" id="UPA00344"/>
<dbReference type="RefSeq" id="WP_143911561.1">
    <property type="nucleotide sequence ID" value="NZ_VLNT01000002.1"/>
</dbReference>
<dbReference type="PANTHER" id="PTHR10192:SF5">
    <property type="entry name" value="GEPHYRIN"/>
    <property type="match status" value="1"/>
</dbReference>
<dbReference type="Gene3D" id="3.90.105.10">
    <property type="entry name" value="Molybdopterin biosynthesis moea protein, domain 2"/>
    <property type="match status" value="1"/>
</dbReference>
<evidence type="ECO:0000313" key="9">
    <source>
        <dbReference type="EMBL" id="TSD65437.1"/>
    </source>
</evidence>
<comment type="caution">
    <text evidence="9">The sequence shown here is derived from an EMBL/GenBank/DDBJ whole genome shotgun (WGS) entry which is preliminary data.</text>
</comment>
<dbReference type="GO" id="GO:0061599">
    <property type="term" value="F:molybdopterin molybdotransferase activity"/>
    <property type="evidence" value="ECO:0007669"/>
    <property type="project" value="UniProtKB-UniRule"/>
</dbReference>
<dbReference type="SUPFAM" id="SSF53218">
    <property type="entry name" value="Molybdenum cofactor biosynthesis proteins"/>
    <property type="match status" value="1"/>
</dbReference>
<dbReference type="EC" id="2.10.1.1" evidence="7"/>
<comment type="similarity">
    <text evidence="3 7">Belongs to the MoeA family.</text>
</comment>
<dbReference type="Pfam" id="PF00994">
    <property type="entry name" value="MoCF_biosynth"/>
    <property type="match status" value="1"/>
</dbReference>
<dbReference type="AlphaFoldDB" id="A0A554SGF5"/>
<evidence type="ECO:0000256" key="6">
    <source>
        <dbReference type="ARBA" id="ARBA00047317"/>
    </source>
</evidence>
<comment type="catalytic activity">
    <reaction evidence="6">
        <text>adenylyl-molybdopterin + molybdate = Mo-molybdopterin + AMP + H(+)</text>
        <dbReference type="Rhea" id="RHEA:35047"/>
        <dbReference type="ChEBI" id="CHEBI:15378"/>
        <dbReference type="ChEBI" id="CHEBI:36264"/>
        <dbReference type="ChEBI" id="CHEBI:62727"/>
        <dbReference type="ChEBI" id="CHEBI:71302"/>
        <dbReference type="ChEBI" id="CHEBI:456215"/>
        <dbReference type="EC" id="2.10.1.1"/>
    </reaction>
</comment>
<reference evidence="9 10" key="1">
    <citation type="submission" date="2019-07" db="EMBL/GenBank/DDBJ databases">
        <authorList>
            <person name="Zhao L.H."/>
        </authorList>
    </citation>
    <scope>NUCLEOTIDE SEQUENCE [LARGE SCALE GENOMIC DNA]</scope>
    <source>
        <strain evidence="9 10">Co35</strain>
    </source>
</reference>
<dbReference type="PANTHER" id="PTHR10192">
    <property type="entry name" value="MOLYBDOPTERIN BIOSYNTHESIS PROTEIN"/>
    <property type="match status" value="1"/>
</dbReference>
<accession>A0A554SGF5</accession>
<comment type="pathway">
    <text evidence="2 7">Cofactor biosynthesis; molybdopterin biosynthesis.</text>
</comment>
<keyword evidence="5 7" id="KW-0501">Molybdenum cofactor biosynthesis</keyword>
<dbReference type="Gene3D" id="3.40.980.10">
    <property type="entry name" value="MoaB/Mog-like domain"/>
    <property type="match status" value="1"/>
</dbReference>
<evidence type="ECO:0000256" key="5">
    <source>
        <dbReference type="ARBA" id="ARBA00023150"/>
    </source>
</evidence>
<dbReference type="SUPFAM" id="SSF63867">
    <property type="entry name" value="MoeA C-terminal domain-like"/>
    <property type="match status" value="1"/>
</dbReference>
<gene>
    <name evidence="9" type="ORF">FNM00_03145</name>
</gene>
<dbReference type="InterPro" id="IPR005111">
    <property type="entry name" value="MoeA_C_domain_IV"/>
</dbReference>
<dbReference type="InterPro" id="IPR036425">
    <property type="entry name" value="MoaB/Mog-like_dom_sf"/>
</dbReference>
<dbReference type="NCBIfam" id="NF045515">
    <property type="entry name" value="Glp_gephyrin"/>
    <property type="match status" value="1"/>
</dbReference>
<dbReference type="SMART" id="SM00852">
    <property type="entry name" value="MoCF_biosynth"/>
    <property type="match status" value="1"/>
</dbReference>
<evidence type="ECO:0000256" key="7">
    <source>
        <dbReference type="RuleBase" id="RU365090"/>
    </source>
</evidence>
<dbReference type="EMBL" id="VLNT01000002">
    <property type="protein sequence ID" value="TSD65437.1"/>
    <property type="molecule type" value="Genomic_DNA"/>
</dbReference>
<dbReference type="GO" id="GO:0006777">
    <property type="term" value="P:Mo-molybdopterin cofactor biosynthetic process"/>
    <property type="evidence" value="ECO:0007669"/>
    <property type="project" value="UniProtKB-UniRule"/>
</dbReference>
<proteinExistence type="inferred from homology"/>
<organism evidence="9 10">
    <name type="scientific">Aeromicrobium piscarium</name>
    <dbReference type="NCBI Taxonomy" id="2590901"/>
    <lineage>
        <taxon>Bacteria</taxon>
        <taxon>Bacillati</taxon>
        <taxon>Actinomycetota</taxon>
        <taxon>Actinomycetes</taxon>
        <taxon>Propionibacteriales</taxon>
        <taxon>Nocardioidaceae</taxon>
        <taxon>Aeromicrobium</taxon>
    </lineage>
</organism>
<dbReference type="InterPro" id="IPR038987">
    <property type="entry name" value="MoeA-like"/>
</dbReference>
<dbReference type="GO" id="GO:0005829">
    <property type="term" value="C:cytosol"/>
    <property type="evidence" value="ECO:0007669"/>
    <property type="project" value="TreeGrafter"/>
</dbReference>
<keyword evidence="7" id="KW-0479">Metal-binding</keyword>
<sequence length="399" mass="41194">MTVSLETHRTEVERLLALADQRRRARPADSCSLPQALGRRLARDVAAPEDVPAFDNSQMDGFAVRSTDLRSAKTAPVTLPVAAPIAAGASAGSLTPGTAAPIMTGAPIPAGADAVIPIERTRPGDFSAPEVTFDAPAPGGQYVRPRGDDIRAGAVLMPAGTSISVAGIGALTGGGLTSVEVEPTLRIAIISTGDEIANGQIPDSNSAALAAACAEIGAHVDRFICSDSPHEFDELLDRLDHDLALTIGGVSAGAYEVVRQALSPLADAWFDHVPLQPGGPQGRAVRAGLPILCLPGNPVSSLVSFELFIRPGLARRCGQVDPDRPRGTAPLAAPLTSIPGKLQVRRGTLDEHGEARVIGGAGSHLLAAYAVATHLIFVPAEIEELAAGDTVAWWRIAAL</sequence>
<evidence type="ECO:0000259" key="8">
    <source>
        <dbReference type="SMART" id="SM00852"/>
    </source>
</evidence>